<organism evidence="2">
    <name type="scientific">Arcella intermedia</name>
    <dbReference type="NCBI Taxonomy" id="1963864"/>
    <lineage>
        <taxon>Eukaryota</taxon>
        <taxon>Amoebozoa</taxon>
        <taxon>Tubulinea</taxon>
        <taxon>Elardia</taxon>
        <taxon>Arcellinida</taxon>
        <taxon>Sphaerothecina</taxon>
        <taxon>Arcellidae</taxon>
        <taxon>Arcella</taxon>
    </lineage>
</organism>
<dbReference type="InterPro" id="IPR008271">
    <property type="entry name" value="Ser/Thr_kinase_AS"/>
</dbReference>
<evidence type="ECO:0000259" key="1">
    <source>
        <dbReference type="PROSITE" id="PS50011"/>
    </source>
</evidence>
<dbReference type="GO" id="GO:0004672">
    <property type="term" value="F:protein kinase activity"/>
    <property type="evidence" value="ECO:0007669"/>
    <property type="project" value="InterPro"/>
</dbReference>
<dbReference type="InterPro" id="IPR011009">
    <property type="entry name" value="Kinase-like_dom_sf"/>
</dbReference>
<dbReference type="EMBL" id="GIBP01009534">
    <property type="protein sequence ID" value="NDV38503.1"/>
    <property type="molecule type" value="Transcribed_RNA"/>
</dbReference>
<dbReference type="PROSITE" id="PS50011">
    <property type="entry name" value="PROTEIN_KINASE_DOM"/>
    <property type="match status" value="1"/>
</dbReference>
<sequence>MEREVDVAREVYHKNIVEFIDIYENSVETCIVMEYLGGGDVYSRLNERHKVPLKEGQVKLLAKELINALDYLHGIGIAHRDIKPENLVFDRREGGRLKIIDFGFAKNLFQHGPYNSPVGTDGYSCNITIIFTQPLTPN</sequence>
<dbReference type="SUPFAM" id="SSF56112">
    <property type="entry name" value="Protein kinase-like (PK-like)"/>
    <property type="match status" value="1"/>
</dbReference>
<evidence type="ECO:0000313" key="2">
    <source>
        <dbReference type="EMBL" id="NDV38503.1"/>
    </source>
</evidence>
<dbReference type="AlphaFoldDB" id="A0A6B2LN46"/>
<reference evidence="2" key="1">
    <citation type="journal article" date="2020" name="J. Eukaryot. Microbiol.">
        <title>De novo Sequencing, Assembly and Annotation of the Transcriptome for the Free-Living Testate Amoeba Arcella intermedia.</title>
        <authorList>
            <person name="Ribeiro G.M."/>
            <person name="Porfirio-Sousa A.L."/>
            <person name="Maurer-Alcala X.X."/>
            <person name="Katz L.A."/>
            <person name="Lahr D.J.G."/>
        </authorList>
    </citation>
    <scope>NUCLEOTIDE SEQUENCE</scope>
</reference>
<dbReference type="InterPro" id="IPR000719">
    <property type="entry name" value="Prot_kinase_dom"/>
</dbReference>
<dbReference type="Gene3D" id="1.10.510.10">
    <property type="entry name" value="Transferase(Phosphotransferase) domain 1"/>
    <property type="match status" value="1"/>
</dbReference>
<protein>
    <recommendedName>
        <fullName evidence="1">Protein kinase domain-containing protein</fullName>
    </recommendedName>
</protein>
<feature type="domain" description="Protein kinase" evidence="1">
    <location>
        <begin position="1"/>
        <end position="138"/>
    </location>
</feature>
<dbReference type="PANTHER" id="PTHR24347">
    <property type="entry name" value="SERINE/THREONINE-PROTEIN KINASE"/>
    <property type="match status" value="1"/>
</dbReference>
<proteinExistence type="predicted"/>
<dbReference type="Pfam" id="PF00069">
    <property type="entry name" value="Pkinase"/>
    <property type="match status" value="1"/>
</dbReference>
<dbReference type="GO" id="GO:0005524">
    <property type="term" value="F:ATP binding"/>
    <property type="evidence" value="ECO:0007669"/>
    <property type="project" value="InterPro"/>
</dbReference>
<dbReference type="PROSITE" id="PS00108">
    <property type="entry name" value="PROTEIN_KINASE_ST"/>
    <property type="match status" value="1"/>
</dbReference>
<name>A0A6B2LN46_9EUKA</name>
<dbReference type="SMART" id="SM00220">
    <property type="entry name" value="S_TKc"/>
    <property type="match status" value="1"/>
</dbReference>
<accession>A0A6B2LN46</accession>